<keyword evidence="2" id="KW-1185">Reference proteome</keyword>
<reference evidence="1 2" key="1">
    <citation type="journal article" date="2017" name="Curr. Biol.">
        <title>Genome architecture and evolution of a unichromosomal asexual nematode.</title>
        <authorList>
            <person name="Fradin H."/>
            <person name="Zegar C."/>
            <person name="Gutwein M."/>
            <person name="Lucas J."/>
            <person name="Kovtun M."/>
            <person name="Corcoran D."/>
            <person name="Baugh L.R."/>
            <person name="Kiontke K."/>
            <person name="Gunsalus K."/>
            <person name="Fitch D.H."/>
            <person name="Piano F."/>
        </authorList>
    </citation>
    <scope>NUCLEOTIDE SEQUENCE [LARGE SCALE GENOMIC DNA]</scope>
    <source>
        <strain evidence="1">PF1309</strain>
    </source>
</reference>
<organism evidence="1 2">
    <name type="scientific">Diploscapter pachys</name>
    <dbReference type="NCBI Taxonomy" id="2018661"/>
    <lineage>
        <taxon>Eukaryota</taxon>
        <taxon>Metazoa</taxon>
        <taxon>Ecdysozoa</taxon>
        <taxon>Nematoda</taxon>
        <taxon>Chromadorea</taxon>
        <taxon>Rhabditida</taxon>
        <taxon>Rhabditina</taxon>
        <taxon>Rhabditomorpha</taxon>
        <taxon>Rhabditoidea</taxon>
        <taxon>Rhabditidae</taxon>
        <taxon>Diploscapter</taxon>
    </lineage>
</organism>
<evidence type="ECO:0000313" key="2">
    <source>
        <dbReference type="Proteomes" id="UP000218231"/>
    </source>
</evidence>
<dbReference type="AlphaFoldDB" id="A0A2A2JWF6"/>
<dbReference type="EMBL" id="LIAE01010176">
    <property type="protein sequence ID" value="PAV65983.1"/>
    <property type="molecule type" value="Genomic_DNA"/>
</dbReference>
<sequence length="345" mass="35490">MLAVEQSGQVGGVAPVFGADWETMFAIGDDLIALDRDVAVGERGVERIAEHGEQDRAAPVDVEDAGVFAVLPAREDVVPPYVAAASDAHMVGDDIDDQPHVARLERGDEAAEGVLAAEFRIDRRGVDDVVAVHRPGCRGGDRRGVDVADAEPVEIGDQRLGVGECEALMELQAIGGAGAHAGLLCERMAVRRATSGRASSASVVSGMRRRQLGCSSVVPGRLGCSSIPTRSSSGTMVSGQGACAVKASAASIAGAASCGTGPLATPACVAAVHSAFFSPMRRRRSLGSSLSLRFSLCAQVMSCPVHQPASVAVSCVPVIATAQASHALEGVKLFASRSKGRTRMP</sequence>
<dbReference type="Proteomes" id="UP000218231">
    <property type="component" value="Unassembled WGS sequence"/>
</dbReference>
<proteinExistence type="predicted"/>
<name>A0A2A2JWF6_9BILA</name>
<accession>A0A2A2JWF6</accession>
<protein>
    <submittedName>
        <fullName evidence="1">Uncharacterized protein</fullName>
    </submittedName>
</protein>
<comment type="caution">
    <text evidence="1">The sequence shown here is derived from an EMBL/GenBank/DDBJ whole genome shotgun (WGS) entry which is preliminary data.</text>
</comment>
<gene>
    <name evidence="1" type="ORF">WR25_27209</name>
</gene>
<evidence type="ECO:0000313" key="1">
    <source>
        <dbReference type="EMBL" id="PAV65983.1"/>
    </source>
</evidence>